<sequence>MPGYIIPEMTKNVLTRELDTTAKNSSLVTVEITLTRLSSLESLITMGLKEGCASALENLNRLVNSF</sequence>
<evidence type="ECO:0000313" key="2">
    <source>
        <dbReference type="Proteomes" id="UP000266441"/>
    </source>
</evidence>
<name>A0A399D427_9BACT</name>
<evidence type="ECO:0000313" key="1">
    <source>
        <dbReference type="EMBL" id="RIH66327.1"/>
    </source>
</evidence>
<comment type="caution">
    <text evidence="1">The sequence shown here is derived from an EMBL/GenBank/DDBJ whole genome shotgun (WGS) entry which is preliminary data.</text>
</comment>
<dbReference type="Proteomes" id="UP000266441">
    <property type="component" value="Unassembled WGS sequence"/>
</dbReference>
<protein>
    <submittedName>
        <fullName evidence="1">Uncharacterized protein</fullName>
    </submittedName>
</protein>
<organism evidence="1 2">
    <name type="scientific">Mariniphaga sediminis</name>
    <dbReference type="NCBI Taxonomy" id="1628158"/>
    <lineage>
        <taxon>Bacteria</taxon>
        <taxon>Pseudomonadati</taxon>
        <taxon>Bacteroidota</taxon>
        <taxon>Bacteroidia</taxon>
        <taxon>Marinilabiliales</taxon>
        <taxon>Prolixibacteraceae</taxon>
        <taxon>Mariniphaga</taxon>
    </lineage>
</organism>
<keyword evidence="2" id="KW-1185">Reference proteome</keyword>
<accession>A0A399D427</accession>
<gene>
    <name evidence="1" type="ORF">D1164_05295</name>
</gene>
<dbReference type="EMBL" id="QWET01000003">
    <property type="protein sequence ID" value="RIH66327.1"/>
    <property type="molecule type" value="Genomic_DNA"/>
</dbReference>
<reference evidence="1 2" key="1">
    <citation type="journal article" date="2015" name="Int. J. Syst. Evol. Microbiol.">
        <title>Mariniphaga sediminis sp. nov., isolated from coastal sediment.</title>
        <authorList>
            <person name="Wang F.Q."/>
            <person name="Shen Q.Y."/>
            <person name="Chen G.J."/>
            <person name="Du Z.J."/>
        </authorList>
    </citation>
    <scope>NUCLEOTIDE SEQUENCE [LARGE SCALE GENOMIC DNA]</scope>
    <source>
        <strain evidence="1 2">SY21</strain>
    </source>
</reference>
<dbReference type="AlphaFoldDB" id="A0A399D427"/>
<proteinExistence type="predicted"/>